<proteinExistence type="inferred from homology"/>
<dbReference type="AlphaFoldDB" id="A0AA38MHW6"/>
<keyword evidence="1" id="KW-0732">Signal</keyword>
<dbReference type="InterPro" id="IPR001314">
    <property type="entry name" value="Peptidase_S1A"/>
</dbReference>
<evidence type="ECO:0000313" key="8">
    <source>
        <dbReference type="Proteomes" id="UP001168821"/>
    </source>
</evidence>
<feature type="domain" description="Peptidase S1" evidence="6">
    <location>
        <begin position="74"/>
        <end position="323"/>
    </location>
</feature>
<protein>
    <recommendedName>
        <fullName evidence="6">Peptidase S1 domain-containing protein</fullName>
    </recommendedName>
</protein>
<keyword evidence="5" id="KW-0378">Hydrolase</keyword>
<dbReference type="GO" id="GO:0006508">
    <property type="term" value="P:proteolysis"/>
    <property type="evidence" value="ECO:0007669"/>
    <property type="project" value="UniProtKB-KW"/>
</dbReference>
<evidence type="ECO:0000313" key="7">
    <source>
        <dbReference type="EMBL" id="KAJ3656694.1"/>
    </source>
</evidence>
<evidence type="ECO:0000256" key="5">
    <source>
        <dbReference type="RuleBase" id="RU363034"/>
    </source>
</evidence>
<keyword evidence="8" id="KW-1185">Reference proteome</keyword>
<name>A0AA38MHW6_9CUCU</name>
<keyword evidence="5" id="KW-0720">Serine protease</keyword>
<dbReference type="InterPro" id="IPR051333">
    <property type="entry name" value="CLIP_Serine_Protease"/>
</dbReference>
<evidence type="ECO:0000259" key="6">
    <source>
        <dbReference type="PROSITE" id="PS50240"/>
    </source>
</evidence>
<dbReference type="SMART" id="SM00020">
    <property type="entry name" value="Tryp_SPc"/>
    <property type="match status" value="1"/>
</dbReference>
<evidence type="ECO:0000256" key="1">
    <source>
        <dbReference type="ARBA" id="ARBA00022729"/>
    </source>
</evidence>
<dbReference type="SMART" id="SM00680">
    <property type="entry name" value="CLIP"/>
    <property type="match status" value="1"/>
</dbReference>
<dbReference type="PROSITE" id="PS50240">
    <property type="entry name" value="TRYPSIN_DOM"/>
    <property type="match status" value="1"/>
</dbReference>
<dbReference type="EMBL" id="JALNTZ010000004">
    <property type="protein sequence ID" value="KAJ3656694.1"/>
    <property type="molecule type" value="Genomic_DNA"/>
</dbReference>
<organism evidence="7 8">
    <name type="scientific">Zophobas morio</name>
    <dbReference type="NCBI Taxonomy" id="2755281"/>
    <lineage>
        <taxon>Eukaryota</taxon>
        <taxon>Metazoa</taxon>
        <taxon>Ecdysozoa</taxon>
        <taxon>Arthropoda</taxon>
        <taxon>Hexapoda</taxon>
        <taxon>Insecta</taxon>
        <taxon>Pterygota</taxon>
        <taxon>Neoptera</taxon>
        <taxon>Endopterygota</taxon>
        <taxon>Coleoptera</taxon>
        <taxon>Polyphaga</taxon>
        <taxon>Cucujiformia</taxon>
        <taxon>Tenebrionidae</taxon>
        <taxon>Zophobas</taxon>
    </lineage>
</organism>
<dbReference type="CDD" id="cd00190">
    <property type="entry name" value="Tryp_SPc"/>
    <property type="match status" value="1"/>
</dbReference>
<dbReference type="PANTHER" id="PTHR24260:SF147">
    <property type="entry name" value="EG:BACR7A4.3 PROTEIN-RELATED"/>
    <property type="match status" value="1"/>
</dbReference>
<keyword evidence="2" id="KW-1015">Disulfide bond</keyword>
<dbReference type="SUPFAM" id="SSF50494">
    <property type="entry name" value="Trypsin-like serine proteases"/>
    <property type="match status" value="1"/>
</dbReference>
<evidence type="ECO:0000256" key="3">
    <source>
        <dbReference type="ARBA" id="ARBA00023180"/>
    </source>
</evidence>
<dbReference type="InterPro" id="IPR018114">
    <property type="entry name" value="TRYPSIN_HIS"/>
</dbReference>
<comment type="caution">
    <text evidence="7">The sequence shown here is derived from an EMBL/GenBank/DDBJ whole genome shotgun (WGS) entry which is preliminary data.</text>
</comment>
<dbReference type="PROSITE" id="PS00135">
    <property type="entry name" value="TRYPSIN_SER"/>
    <property type="match status" value="1"/>
</dbReference>
<dbReference type="FunFam" id="2.40.10.10:FF:000028">
    <property type="entry name" value="Serine protease easter"/>
    <property type="match status" value="1"/>
</dbReference>
<dbReference type="GO" id="GO:0004252">
    <property type="term" value="F:serine-type endopeptidase activity"/>
    <property type="evidence" value="ECO:0007669"/>
    <property type="project" value="InterPro"/>
</dbReference>
<dbReference type="Pfam" id="PF00089">
    <property type="entry name" value="Trypsin"/>
    <property type="match status" value="1"/>
</dbReference>
<reference evidence="7" key="1">
    <citation type="journal article" date="2023" name="G3 (Bethesda)">
        <title>Whole genome assemblies of Zophobas morio and Tenebrio molitor.</title>
        <authorList>
            <person name="Kaur S."/>
            <person name="Stinson S.A."/>
            <person name="diCenzo G.C."/>
        </authorList>
    </citation>
    <scope>NUCLEOTIDE SEQUENCE</scope>
    <source>
        <strain evidence="7">QUZm001</strain>
    </source>
</reference>
<dbReference type="PRINTS" id="PR00722">
    <property type="entry name" value="CHYMOTRYPSIN"/>
</dbReference>
<keyword evidence="5" id="KW-0645">Protease</keyword>
<dbReference type="InterPro" id="IPR043504">
    <property type="entry name" value="Peptidase_S1_PA_chymotrypsin"/>
</dbReference>
<evidence type="ECO:0000256" key="2">
    <source>
        <dbReference type="ARBA" id="ARBA00023157"/>
    </source>
</evidence>
<sequence length="329" mass="36738">MCVVPNTKKTGRCIKMLDCDYAKELLRRGLSPGHCGFMGNSVLACCPNAKQPGVLSQEMCTHYYKVGDPNVATIVGEHMRTKEFPHMVAVGYGASKVDTVWLCGGSLISHYFVLSAAHCVYSVDFGQAMWIRMENFGIKSIVDDATPHDIKIADRYVHPKYKRSSFYHDIALYRMEEKVTFDFSTRPVCLHTEKDVPVDILQATGWGKVGFFGLSMYLLKVDLHIVDHRTCARKYASVSNTRKLRDGIQDDLQICAGDAMGKDTYPGDSGGPLQYHVKRIGKMLPHFKIVGITSFGKQYGMTSSAGVYTRVSSYLDWIESIVWAEDEGA</sequence>
<dbReference type="Gene3D" id="2.40.10.10">
    <property type="entry name" value="Trypsin-like serine proteases"/>
    <property type="match status" value="2"/>
</dbReference>
<accession>A0AA38MHW6</accession>
<gene>
    <name evidence="7" type="ORF">Zmor_015747</name>
</gene>
<evidence type="ECO:0000256" key="4">
    <source>
        <dbReference type="ARBA" id="ARBA00024195"/>
    </source>
</evidence>
<dbReference type="InterPro" id="IPR022700">
    <property type="entry name" value="CLIP"/>
</dbReference>
<dbReference type="PROSITE" id="PS00134">
    <property type="entry name" value="TRYPSIN_HIS"/>
    <property type="match status" value="1"/>
</dbReference>
<dbReference type="Proteomes" id="UP001168821">
    <property type="component" value="Unassembled WGS sequence"/>
</dbReference>
<dbReference type="InterPro" id="IPR009003">
    <property type="entry name" value="Peptidase_S1_PA"/>
</dbReference>
<dbReference type="InterPro" id="IPR001254">
    <property type="entry name" value="Trypsin_dom"/>
</dbReference>
<dbReference type="InterPro" id="IPR033116">
    <property type="entry name" value="TRYPSIN_SER"/>
</dbReference>
<keyword evidence="3" id="KW-0325">Glycoprotein</keyword>
<dbReference type="PANTHER" id="PTHR24260">
    <property type="match status" value="1"/>
</dbReference>
<comment type="similarity">
    <text evidence="4">Belongs to the peptidase S1 family. CLIP subfamily.</text>
</comment>